<keyword evidence="1" id="KW-0732">Signal</keyword>
<evidence type="ECO:0000256" key="1">
    <source>
        <dbReference type="SAM" id="SignalP"/>
    </source>
</evidence>
<reference evidence="2 3" key="1">
    <citation type="journal article" date="2008" name="Int. J. Syst. Evol. Microbiol.">
        <title>Tessaracoccus flavescens sp. nov., isolated from marine sediment.</title>
        <authorList>
            <person name="Lee D.W."/>
            <person name="Lee S.D."/>
        </authorList>
    </citation>
    <scope>NUCLEOTIDE SEQUENCE [LARGE SCALE GENOMIC DNA]</scope>
    <source>
        <strain evidence="2 3">T21</strain>
    </source>
</reference>
<keyword evidence="3" id="KW-1185">Reference proteome</keyword>
<feature type="signal peptide" evidence="1">
    <location>
        <begin position="1"/>
        <end position="26"/>
    </location>
</feature>
<gene>
    <name evidence="2" type="ORF">QH948_13555</name>
</gene>
<dbReference type="Proteomes" id="UP001244136">
    <property type="component" value="Chromosome"/>
</dbReference>
<organism evidence="2 3">
    <name type="scientific">Tessaracoccus lacteus</name>
    <dbReference type="NCBI Taxonomy" id="3041766"/>
    <lineage>
        <taxon>Bacteria</taxon>
        <taxon>Bacillati</taxon>
        <taxon>Actinomycetota</taxon>
        <taxon>Actinomycetes</taxon>
        <taxon>Propionibacteriales</taxon>
        <taxon>Propionibacteriaceae</taxon>
        <taxon>Tessaracoccus</taxon>
    </lineage>
</organism>
<dbReference type="EMBL" id="CP123967">
    <property type="protein sequence ID" value="WGT47121.1"/>
    <property type="molecule type" value="Genomic_DNA"/>
</dbReference>
<protein>
    <recommendedName>
        <fullName evidence="4">Beta/gamma crystallin 'Greek key' domain-containing protein</fullName>
    </recommendedName>
</protein>
<dbReference type="RefSeq" id="WP_281144858.1">
    <property type="nucleotide sequence ID" value="NZ_CP123967.1"/>
</dbReference>
<dbReference type="Gene3D" id="2.60.20.10">
    <property type="entry name" value="Crystallins"/>
    <property type="match status" value="1"/>
</dbReference>
<accession>A0ABY8PXB6</accession>
<evidence type="ECO:0008006" key="4">
    <source>
        <dbReference type="Google" id="ProtNLM"/>
    </source>
</evidence>
<feature type="chain" id="PRO_5045898142" description="Beta/gamma crystallin 'Greek key' domain-containing protein" evidence="1">
    <location>
        <begin position="27"/>
        <end position="144"/>
    </location>
</feature>
<evidence type="ECO:0000313" key="3">
    <source>
        <dbReference type="Proteomes" id="UP001244136"/>
    </source>
</evidence>
<proteinExistence type="predicted"/>
<name>A0ABY8PXB6_9ACTN</name>
<sequence length="144" mass="15366">MIATRKMIMGGLAAALALGAVLPAAASTGDDPNPPTQSDTQGLRFGDVERARFYENGDLSGKTLRSYGSGKCTGSTDRPDVSWSSLPSAWNDSASSARDFASCDIKLYWDTDFGGATYGYHNFGESGAYFGATWNDEMSSYRLS</sequence>
<evidence type="ECO:0000313" key="2">
    <source>
        <dbReference type="EMBL" id="WGT47121.1"/>
    </source>
</evidence>